<keyword evidence="13 16" id="KW-0472">Membrane</keyword>
<dbReference type="Gene3D" id="1.10.630.10">
    <property type="entry name" value="Cytochrome P450"/>
    <property type="match status" value="1"/>
</dbReference>
<evidence type="ECO:0000256" key="5">
    <source>
        <dbReference type="ARBA" id="ARBA00010617"/>
    </source>
</evidence>
<evidence type="ECO:0000256" key="1">
    <source>
        <dbReference type="ARBA" id="ARBA00001971"/>
    </source>
</evidence>
<evidence type="ECO:0000313" key="18">
    <source>
        <dbReference type="Proteomes" id="UP000827092"/>
    </source>
</evidence>
<keyword evidence="6 14" id="KW-0349">Heme</keyword>
<dbReference type="PRINTS" id="PR00463">
    <property type="entry name" value="EP450I"/>
</dbReference>
<feature type="transmembrane region" description="Helical" evidence="16">
    <location>
        <begin position="22"/>
        <end position="40"/>
    </location>
</feature>
<accession>A0AAV6VHL1</accession>
<keyword evidence="9" id="KW-0492">Microsome</keyword>
<keyword evidence="10 15" id="KW-0560">Oxidoreductase</keyword>
<dbReference type="InterPro" id="IPR001128">
    <property type="entry name" value="Cyt_P450"/>
</dbReference>
<evidence type="ECO:0000256" key="14">
    <source>
        <dbReference type="PIRSR" id="PIRSR602401-1"/>
    </source>
</evidence>
<keyword evidence="11 14" id="KW-0408">Iron</keyword>
<dbReference type="InterPro" id="IPR036396">
    <property type="entry name" value="Cyt_P450_sf"/>
</dbReference>
<evidence type="ECO:0000256" key="12">
    <source>
        <dbReference type="ARBA" id="ARBA00023033"/>
    </source>
</evidence>
<reference evidence="17 18" key="1">
    <citation type="journal article" date="2022" name="Nat. Ecol. Evol.">
        <title>A masculinizing supergene underlies an exaggerated male reproductive morph in a spider.</title>
        <authorList>
            <person name="Hendrickx F."/>
            <person name="De Corte Z."/>
            <person name="Sonet G."/>
            <person name="Van Belleghem S.M."/>
            <person name="Kostlbacher S."/>
            <person name="Vangestel C."/>
        </authorList>
    </citation>
    <scope>NUCLEOTIDE SEQUENCE [LARGE SCALE GENOMIC DNA]</scope>
    <source>
        <strain evidence="17">W744_W776</strain>
    </source>
</reference>
<dbReference type="Pfam" id="PF00067">
    <property type="entry name" value="p450"/>
    <property type="match status" value="1"/>
</dbReference>
<evidence type="ECO:0000256" key="4">
    <source>
        <dbReference type="ARBA" id="ARBA00004406"/>
    </source>
</evidence>
<evidence type="ECO:0000256" key="11">
    <source>
        <dbReference type="ARBA" id="ARBA00023004"/>
    </source>
</evidence>
<keyword evidence="16" id="KW-1133">Transmembrane helix</keyword>
<feature type="binding site" description="axial binding residue" evidence="14">
    <location>
        <position position="452"/>
    </location>
    <ligand>
        <name>heme</name>
        <dbReference type="ChEBI" id="CHEBI:30413"/>
    </ligand>
    <ligandPart>
        <name>Fe</name>
        <dbReference type="ChEBI" id="CHEBI:18248"/>
    </ligandPart>
</feature>
<evidence type="ECO:0000256" key="9">
    <source>
        <dbReference type="ARBA" id="ARBA00022848"/>
    </source>
</evidence>
<evidence type="ECO:0000256" key="2">
    <source>
        <dbReference type="ARBA" id="ARBA00003690"/>
    </source>
</evidence>
<comment type="function">
    <text evidence="2">May be involved in the metabolism of insect hormones and in the breakdown of synthetic insecticides.</text>
</comment>
<evidence type="ECO:0000256" key="15">
    <source>
        <dbReference type="RuleBase" id="RU000461"/>
    </source>
</evidence>
<gene>
    <name evidence="17" type="ORF">JTE90_017896</name>
</gene>
<keyword evidence="7 14" id="KW-0479">Metal-binding</keyword>
<dbReference type="GO" id="GO:0020037">
    <property type="term" value="F:heme binding"/>
    <property type="evidence" value="ECO:0007669"/>
    <property type="project" value="InterPro"/>
</dbReference>
<dbReference type="InterPro" id="IPR050182">
    <property type="entry name" value="Cytochrome_P450_fam2"/>
</dbReference>
<dbReference type="FunFam" id="1.10.630.10:FF:000238">
    <property type="entry name" value="Cytochrome P450 2A6"/>
    <property type="match status" value="1"/>
</dbReference>
<dbReference type="EMBL" id="JAFNEN010000083">
    <property type="protein sequence ID" value="KAG8195598.1"/>
    <property type="molecule type" value="Genomic_DNA"/>
</dbReference>
<protein>
    <recommendedName>
        <fullName evidence="19">Cytochrome P450</fullName>
    </recommendedName>
</protein>
<dbReference type="GO" id="GO:0005789">
    <property type="term" value="C:endoplasmic reticulum membrane"/>
    <property type="evidence" value="ECO:0007669"/>
    <property type="project" value="UniProtKB-SubCell"/>
</dbReference>
<keyword evidence="16" id="KW-0812">Transmembrane</keyword>
<evidence type="ECO:0000256" key="3">
    <source>
        <dbReference type="ARBA" id="ARBA00004174"/>
    </source>
</evidence>
<dbReference type="Proteomes" id="UP000827092">
    <property type="component" value="Unassembled WGS sequence"/>
</dbReference>
<dbReference type="GO" id="GO:0005506">
    <property type="term" value="F:iron ion binding"/>
    <property type="evidence" value="ECO:0007669"/>
    <property type="project" value="InterPro"/>
</dbReference>
<dbReference type="PANTHER" id="PTHR24300">
    <property type="entry name" value="CYTOCHROME P450 508A4-RELATED"/>
    <property type="match status" value="1"/>
</dbReference>
<evidence type="ECO:0000256" key="8">
    <source>
        <dbReference type="ARBA" id="ARBA00022824"/>
    </source>
</evidence>
<comment type="cofactor">
    <cofactor evidence="1 14">
        <name>heme</name>
        <dbReference type="ChEBI" id="CHEBI:30413"/>
    </cofactor>
</comment>
<dbReference type="PANTHER" id="PTHR24300:SF375">
    <property type="entry name" value="CYTOCHROME P450 FAMILY"/>
    <property type="match status" value="1"/>
</dbReference>
<dbReference type="PRINTS" id="PR00385">
    <property type="entry name" value="P450"/>
</dbReference>
<keyword evidence="8" id="KW-0256">Endoplasmic reticulum</keyword>
<sequence>MYANILSEKNVHLVLDLLKKEVTIALLVVFFLWVHYYLFVKNRSNRLPGPIGLPFFGYWPFLTKDPHITLNKLSKRYGNIFGMYLGGKYAVVCNNDEIMKEALSKSESLNRPLDLFSKVPLGLGFANLNGQEWITQRRFCIKTMREIGIGRPEWEELVQEEVNDLVKHILSSQGQSTDVEDMLGGTFANNILTMLSGHRRPYGDPEVRRLIQNVYLLMEYFPALELGTFMPRLNNFLLELGVRGSKKTIGRFKEFSDYINKCIKEILETKELFEKESFVKTYFHEVKQNKKEKLNIFTDDNFLSNTQLLVLAGSDTVNHTFIWLLVSMAEHPEKQLKVHQELDTVLGENGTIKYAERTKVPYTFATIMESMRWKTLVPIDTLRIFSEDTTLQGYHIPKDTIIVSNIWAIHNDPKYWKNPEKFEPERFILEDGKSVNLKPDSYVPFSFGRRMCPGEMIALAEVLCYFVTIMRKFTVLPPKGHTKVKLDTQLGLTCRPMGVKLRFVARE</sequence>
<dbReference type="GO" id="GO:0006805">
    <property type="term" value="P:xenobiotic metabolic process"/>
    <property type="evidence" value="ECO:0007669"/>
    <property type="project" value="TreeGrafter"/>
</dbReference>
<name>A0AAV6VHL1_9ARAC</name>
<evidence type="ECO:0000313" key="17">
    <source>
        <dbReference type="EMBL" id="KAG8195598.1"/>
    </source>
</evidence>
<dbReference type="AlphaFoldDB" id="A0AAV6VHL1"/>
<keyword evidence="12 15" id="KW-0503">Monooxygenase</keyword>
<evidence type="ECO:0000256" key="13">
    <source>
        <dbReference type="ARBA" id="ARBA00023136"/>
    </source>
</evidence>
<evidence type="ECO:0000256" key="7">
    <source>
        <dbReference type="ARBA" id="ARBA00022723"/>
    </source>
</evidence>
<comment type="subcellular location">
    <subcellularLocation>
        <location evidence="4">Endoplasmic reticulum membrane</location>
        <topology evidence="4">Peripheral membrane protein</topology>
    </subcellularLocation>
    <subcellularLocation>
        <location evidence="3">Microsome membrane</location>
        <topology evidence="3">Peripheral membrane protein</topology>
    </subcellularLocation>
</comment>
<comment type="similarity">
    <text evidence="5 15">Belongs to the cytochrome P450 family.</text>
</comment>
<dbReference type="InterPro" id="IPR017972">
    <property type="entry name" value="Cyt_P450_CS"/>
</dbReference>
<evidence type="ECO:0000256" key="6">
    <source>
        <dbReference type="ARBA" id="ARBA00022617"/>
    </source>
</evidence>
<evidence type="ECO:0000256" key="10">
    <source>
        <dbReference type="ARBA" id="ARBA00023002"/>
    </source>
</evidence>
<dbReference type="GO" id="GO:0006082">
    <property type="term" value="P:organic acid metabolic process"/>
    <property type="evidence" value="ECO:0007669"/>
    <property type="project" value="TreeGrafter"/>
</dbReference>
<dbReference type="PROSITE" id="PS00086">
    <property type="entry name" value="CYTOCHROME_P450"/>
    <property type="match status" value="1"/>
</dbReference>
<evidence type="ECO:0000256" key="16">
    <source>
        <dbReference type="SAM" id="Phobius"/>
    </source>
</evidence>
<comment type="caution">
    <text evidence="17">The sequence shown here is derived from an EMBL/GenBank/DDBJ whole genome shotgun (WGS) entry which is preliminary data.</text>
</comment>
<dbReference type="SUPFAM" id="SSF48264">
    <property type="entry name" value="Cytochrome P450"/>
    <property type="match status" value="1"/>
</dbReference>
<dbReference type="GO" id="GO:0016712">
    <property type="term" value="F:oxidoreductase activity, acting on paired donors, with incorporation or reduction of molecular oxygen, reduced flavin or flavoprotein as one donor, and incorporation of one atom of oxygen"/>
    <property type="evidence" value="ECO:0007669"/>
    <property type="project" value="TreeGrafter"/>
</dbReference>
<evidence type="ECO:0008006" key="19">
    <source>
        <dbReference type="Google" id="ProtNLM"/>
    </source>
</evidence>
<dbReference type="InterPro" id="IPR002401">
    <property type="entry name" value="Cyt_P450_E_grp-I"/>
</dbReference>
<keyword evidence="18" id="KW-1185">Reference proteome</keyword>
<proteinExistence type="inferred from homology"/>
<organism evidence="17 18">
    <name type="scientific">Oedothorax gibbosus</name>
    <dbReference type="NCBI Taxonomy" id="931172"/>
    <lineage>
        <taxon>Eukaryota</taxon>
        <taxon>Metazoa</taxon>
        <taxon>Ecdysozoa</taxon>
        <taxon>Arthropoda</taxon>
        <taxon>Chelicerata</taxon>
        <taxon>Arachnida</taxon>
        <taxon>Araneae</taxon>
        <taxon>Araneomorphae</taxon>
        <taxon>Entelegynae</taxon>
        <taxon>Araneoidea</taxon>
        <taxon>Linyphiidae</taxon>
        <taxon>Erigoninae</taxon>
        <taxon>Oedothorax</taxon>
    </lineage>
</organism>